<dbReference type="PANTHER" id="PTHR45918">
    <property type="entry name" value="ALPHA-1,3/1,6-MANNOSYLTRANSFERASE ALG2"/>
    <property type="match status" value="1"/>
</dbReference>
<keyword evidence="6 12" id="KW-0812">Transmembrane</keyword>
<evidence type="ECO:0000256" key="13">
    <source>
        <dbReference type="SAM" id="MobiDB-lite"/>
    </source>
</evidence>
<keyword evidence="5 12" id="KW-0808">Transferase</keyword>
<keyword evidence="17" id="KW-1185">Reference proteome</keyword>
<sequence>MPDDKKPQSKTIVFLHPDLGIGGAERLVVDAAVGLQKRGHKVVIFTSHCDPAHCFEEARDGTLDVRVRGNTLVPPTLLGRFSILCAILRQAHLILQIALFTSELARLSSDAFFVDQLSAGLPLLKTLCPSAPIFFYCHFPDLLLVQGRARPWKRLYRIPFDWLEQWSMGYADAIAVNSAFTKSIVSRTWPKLAQKRDLQVVYPCIDTTTTSSSSATASKTDNQQTATDNAQPLPTQPLPWKNHGLLLSINRFERKKNIALALHTFALLPQTPKTRRAKLVLAGGYDHRVAENVAYHTELCALADSLGLKHATAKTLVSALKLMRDDDDNDDDDDDGKGDGIRVLFLLSVPTALKELLLASATLLLYTPRDEHFGIVPLEAMLRGVPVLAADSGGPRETVVDGVTGWLRDPGRPEEWTEVVRRVLEGEVGEEKLEAMGKAGRERVKEKFAEGQMAERLEGIFERMVDKRMMDSLAASDPRAMLASLVPVFLAGVVALGGLLAAVVMRRG</sequence>
<dbReference type="EC" id="2.4.1.132" evidence="12"/>
<dbReference type="SUPFAM" id="SSF53756">
    <property type="entry name" value="UDP-Glycosyltransferase/glycogen phosphorylase"/>
    <property type="match status" value="1"/>
</dbReference>
<keyword evidence="8 12" id="KW-1133">Transmembrane helix</keyword>
<evidence type="ECO:0000313" key="17">
    <source>
        <dbReference type="Proteomes" id="UP001302812"/>
    </source>
</evidence>
<feature type="compositionally biased region" description="Low complexity" evidence="13">
    <location>
        <begin position="208"/>
        <end position="218"/>
    </location>
</feature>
<evidence type="ECO:0000256" key="6">
    <source>
        <dbReference type="ARBA" id="ARBA00022692"/>
    </source>
</evidence>
<dbReference type="Proteomes" id="UP001302812">
    <property type="component" value="Unassembled WGS sequence"/>
</dbReference>
<dbReference type="Pfam" id="PF13439">
    <property type="entry name" value="Glyco_transf_4"/>
    <property type="match status" value="1"/>
</dbReference>
<evidence type="ECO:0000256" key="5">
    <source>
        <dbReference type="ARBA" id="ARBA00022679"/>
    </source>
</evidence>
<evidence type="ECO:0000256" key="3">
    <source>
        <dbReference type="ARBA" id="ARBA00004922"/>
    </source>
</evidence>
<dbReference type="GO" id="GO:0004378">
    <property type="term" value="F:GDP-Man:Man(1)GlcNAc(2)-PP-Dol alpha-1,3-mannosyltransferase activity"/>
    <property type="evidence" value="ECO:0007669"/>
    <property type="project" value="UniProtKB-UniRule"/>
</dbReference>
<evidence type="ECO:0000256" key="10">
    <source>
        <dbReference type="ARBA" id="ARBA00045103"/>
    </source>
</evidence>
<dbReference type="InterPro" id="IPR027054">
    <property type="entry name" value="ALG2"/>
</dbReference>
<evidence type="ECO:0000313" key="16">
    <source>
        <dbReference type="EMBL" id="KAK4108636.1"/>
    </source>
</evidence>
<reference evidence="16" key="2">
    <citation type="submission" date="2023-05" db="EMBL/GenBank/DDBJ databases">
        <authorList>
            <consortium name="Lawrence Berkeley National Laboratory"/>
            <person name="Steindorff A."/>
            <person name="Hensen N."/>
            <person name="Bonometti L."/>
            <person name="Westerberg I."/>
            <person name="Brannstrom I.O."/>
            <person name="Guillou S."/>
            <person name="Cros-Aarteil S."/>
            <person name="Calhoun S."/>
            <person name="Haridas S."/>
            <person name="Kuo A."/>
            <person name="Mondo S."/>
            <person name="Pangilinan J."/>
            <person name="Riley R."/>
            <person name="Labutti K."/>
            <person name="Andreopoulos B."/>
            <person name="Lipzen A."/>
            <person name="Chen C."/>
            <person name="Yanf M."/>
            <person name="Daum C."/>
            <person name="Ng V."/>
            <person name="Clum A."/>
            <person name="Ohm R."/>
            <person name="Martin F."/>
            <person name="Silar P."/>
            <person name="Natvig D."/>
            <person name="Lalanne C."/>
            <person name="Gautier V."/>
            <person name="Ament-Velasquez S.L."/>
            <person name="Kruys A."/>
            <person name="Hutchinson M.I."/>
            <person name="Powell A.J."/>
            <person name="Barry K."/>
            <person name="Miller A.N."/>
            <person name="Grigoriev I.V."/>
            <person name="Debuchy R."/>
            <person name="Gladieux P."/>
            <person name="Thoren M.H."/>
            <person name="Johannesson H."/>
        </authorList>
    </citation>
    <scope>NUCLEOTIDE SEQUENCE</scope>
    <source>
        <strain evidence="16">CBS 508.74</strain>
    </source>
</reference>
<comment type="catalytic activity">
    <reaction evidence="10 12">
        <text>a beta-D-Man-(1-&gt;4)-beta-D-GlcNAc-(1-&gt;4)-alpha-D-GlcNAc-diphospho-di-trans,poly-cis-dolichol + GDP-alpha-D-mannose = an alpha-D-Man-(1-&gt;3)-beta-D-Man-(1-&gt;4)-beta-D-GlcNAc-(1-&gt;4)-alpha-D-GlcNAc-diphospho-di-trans,poly-cis-dolichol + GDP + H(+)</text>
        <dbReference type="Rhea" id="RHEA:29515"/>
        <dbReference type="Rhea" id="RHEA-COMP:19511"/>
        <dbReference type="Rhea" id="RHEA-COMP:19513"/>
        <dbReference type="ChEBI" id="CHEBI:15378"/>
        <dbReference type="ChEBI" id="CHEBI:57527"/>
        <dbReference type="ChEBI" id="CHEBI:58189"/>
        <dbReference type="ChEBI" id="CHEBI:58472"/>
        <dbReference type="ChEBI" id="CHEBI:132510"/>
        <dbReference type="EC" id="2.4.1.132"/>
    </reaction>
    <physiologicalReaction direction="left-to-right" evidence="10 12">
        <dbReference type="Rhea" id="RHEA:29516"/>
    </physiologicalReaction>
</comment>
<gene>
    <name evidence="16" type="ORF">N656DRAFT_760898</name>
</gene>
<evidence type="ECO:0000256" key="4">
    <source>
        <dbReference type="ARBA" id="ARBA00022676"/>
    </source>
</evidence>
<accession>A0AAN6QFG7</accession>
<protein>
    <recommendedName>
        <fullName evidence="12">Alpha-1,3/1,6-mannosyltransferase ALG2</fullName>
        <ecNumber evidence="12">2.4.1.132</ecNumber>
        <ecNumber evidence="12">2.4.1.257</ecNumber>
    </recommendedName>
    <alternativeName>
        <fullName evidence="12">GDP-Man:Man(1)GlcNAc(2)-PP-Dol alpha-1,3-mannosyltransferase</fullName>
    </alternativeName>
</protein>
<proteinExistence type="inferred from homology"/>
<organism evidence="16 17">
    <name type="scientific">Canariomyces notabilis</name>
    <dbReference type="NCBI Taxonomy" id="2074819"/>
    <lineage>
        <taxon>Eukaryota</taxon>
        <taxon>Fungi</taxon>
        <taxon>Dikarya</taxon>
        <taxon>Ascomycota</taxon>
        <taxon>Pezizomycotina</taxon>
        <taxon>Sordariomycetes</taxon>
        <taxon>Sordariomycetidae</taxon>
        <taxon>Sordariales</taxon>
        <taxon>Chaetomiaceae</taxon>
        <taxon>Canariomyces</taxon>
    </lineage>
</organism>
<reference evidence="16" key="1">
    <citation type="journal article" date="2023" name="Mol. Phylogenet. Evol.">
        <title>Genome-scale phylogeny and comparative genomics of the fungal order Sordariales.</title>
        <authorList>
            <person name="Hensen N."/>
            <person name="Bonometti L."/>
            <person name="Westerberg I."/>
            <person name="Brannstrom I.O."/>
            <person name="Guillou S."/>
            <person name="Cros-Aarteil S."/>
            <person name="Calhoun S."/>
            <person name="Haridas S."/>
            <person name="Kuo A."/>
            <person name="Mondo S."/>
            <person name="Pangilinan J."/>
            <person name="Riley R."/>
            <person name="LaButti K."/>
            <person name="Andreopoulos B."/>
            <person name="Lipzen A."/>
            <person name="Chen C."/>
            <person name="Yan M."/>
            <person name="Daum C."/>
            <person name="Ng V."/>
            <person name="Clum A."/>
            <person name="Steindorff A."/>
            <person name="Ohm R.A."/>
            <person name="Martin F."/>
            <person name="Silar P."/>
            <person name="Natvig D.O."/>
            <person name="Lalanne C."/>
            <person name="Gautier V."/>
            <person name="Ament-Velasquez S.L."/>
            <person name="Kruys A."/>
            <person name="Hutchinson M.I."/>
            <person name="Powell A.J."/>
            <person name="Barry K."/>
            <person name="Miller A.N."/>
            <person name="Grigoriev I.V."/>
            <person name="Debuchy R."/>
            <person name="Gladieux P."/>
            <person name="Hiltunen Thoren M."/>
            <person name="Johannesson H."/>
        </authorList>
    </citation>
    <scope>NUCLEOTIDE SEQUENCE</scope>
    <source>
        <strain evidence="16">CBS 508.74</strain>
    </source>
</reference>
<keyword evidence="9 12" id="KW-0472">Membrane</keyword>
<feature type="domain" description="Glycosyltransferase subfamily 4-like N-terminal" evidence="15">
    <location>
        <begin position="21"/>
        <end position="208"/>
    </location>
</feature>
<evidence type="ECO:0000256" key="8">
    <source>
        <dbReference type="ARBA" id="ARBA00022989"/>
    </source>
</evidence>
<feature type="compositionally biased region" description="Polar residues" evidence="13">
    <location>
        <begin position="219"/>
        <end position="233"/>
    </location>
</feature>
<dbReference type="PANTHER" id="PTHR45918:SF1">
    <property type="entry name" value="ALPHA-1,3_1,6-MANNOSYLTRANSFERASE ALG2"/>
    <property type="match status" value="1"/>
</dbReference>
<comment type="catalytic activity">
    <reaction evidence="11 12">
        <text>an alpha-D-Man-(1-&gt;3)-beta-D-Man-(1-&gt;4)-beta-D-GlcNAc-(1-&gt;4)-alpha-D-GlcNAc-diphospho-di-trans,poly-cis-dolichol + GDP-alpha-D-mannose = an alpha-D-Man-(1-&gt;3)-[alpha-D-Man-(1-&gt;6)]-beta-D-Man-(1-&gt;4)-beta-D-GlcNAc-(1-&gt;4)-alpha-D-GlcNAc-diphospho-di-trans,poly-cis-dolichol + GDP + H(+)</text>
        <dbReference type="Rhea" id="RHEA:29519"/>
        <dbReference type="Rhea" id="RHEA-COMP:19513"/>
        <dbReference type="Rhea" id="RHEA-COMP:19515"/>
        <dbReference type="ChEBI" id="CHEBI:15378"/>
        <dbReference type="ChEBI" id="CHEBI:57527"/>
        <dbReference type="ChEBI" id="CHEBI:58189"/>
        <dbReference type="ChEBI" id="CHEBI:132510"/>
        <dbReference type="ChEBI" id="CHEBI:132511"/>
        <dbReference type="EC" id="2.4.1.257"/>
    </reaction>
    <physiologicalReaction direction="left-to-right" evidence="11 12">
        <dbReference type="Rhea" id="RHEA:29520"/>
    </physiologicalReaction>
</comment>
<dbReference type="GO" id="GO:0102704">
    <property type="term" value="F:GDP-Man:Man(2)GlcNAc(2)-PP-Dol alpha-1,6-mannosyltransferase activity"/>
    <property type="evidence" value="ECO:0007669"/>
    <property type="project" value="UniProtKB-UniRule"/>
</dbReference>
<dbReference type="CDD" id="cd03805">
    <property type="entry name" value="GT4_ALG2-like"/>
    <property type="match status" value="1"/>
</dbReference>
<dbReference type="Pfam" id="PF00534">
    <property type="entry name" value="Glycos_transf_1"/>
    <property type="match status" value="1"/>
</dbReference>
<dbReference type="GeneID" id="89937349"/>
<evidence type="ECO:0000256" key="7">
    <source>
        <dbReference type="ARBA" id="ARBA00022824"/>
    </source>
</evidence>
<dbReference type="InterPro" id="IPR028098">
    <property type="entry name" value="Glyco_trans_4-like_N"/>
</dbReference>
<comment type="similarity">
    <text evidence="12">Belongs to the glycosyltransferase group 1 family.</text>
</comment>
<dbReference type="Gene3D" id="3.40.50.2000">
    <property type="entry name" value="Glycogen Phosphorylase B"/>
    <property type="match status" value="2"/>
</dbReference>
<feature type="domain" description="Glycosyl transferase family 1" evidence="14">
    <location>
        <begin position="342"/>
        <end position="443"/>
    </location>
</feature>
<dbReference type="AlphaFoldDB" id="A0AAN6QFG7"/>
<evidence type="ECO:0000256" key="12">
    <source>
        <dbReference type="RuleBase" id="RU367136"/>
    </source>
</evidence>
<dbReference type="EC" id="2.4.1.257" evidence="12"/>
<name>A0AAN6QFG7_9PEZI</name>
<evidence type="ECO:0000259" key="15">
    <source>
        <dbReference type="Pfam" id="PF13439"/>
    </source>
</evidence>
<dbReference type="InterPro" id="IPR001296">
    <property type="entry name" value="Glyco_trans_1"/>
</dbReference>
<feature type="transmembrane region" description="Helical" evidence="12">
    <location>
        <begin position="480"/>
        <end position="504"/>
    </location>
</feature>
<evidence type="ECO:0000256" key="2">
    <source>
        <dbReference type="ARBA" id="ARBA00004586"/>
    </source>
</evidence>
<evidence type="ECO:0000256" key="9">
    <source>
        <dbReference type="ARBA" id="ARBA00023136"/>
    </source>
</evidence>
<dbReference type="GO" id="GO:0005789">
    <property type="term" value="C:endoplasmic reticulum membrane"/>
    <property type="evidence" value="ECO:0007669"/>
    <property type="project" value="UniProtKB-SubCell"/>
</dbReference>
<dbReference type="EMBL" id="MU853361">
    <property type="protein sequence ID" value="KAK4108636.1"/>
    <property type="molecule type" value="Genomic_DNA"/>
</dbReference>
<keyword evidence="7 12" id="KW-0256">Endoplasmic reticulum</keyword>
<comment type="pathway">
    <text evidence="3 12">Protein modification; protein glycosylation.</text>
</comment>
<comment type="subcellular location">
    <subcellularLocation>
        <location evidence="2 12">Endoplasmic reticulum membrane</location>
    </subcellularLocation>
</comment>
<comment type="function">
    <text evidence="1 12">Mannosylates Man(2)GlcNAc(2)-dolichol diphosphate and Man(1)GlcNAc(2)-dolichol diphosphate to form Man(3)GlcNAc(2)-dolichol diphosphate.</text>
</comment>
<comment type="caution">
    <text evidence="16">The sequence shown here is derived from an EMBL/GenBank/DDBJ whole genome shotgun (WGS) entry which is preliminary data.</text>
</comment>
<dbReference type="RefSeq" id="XP_064666206.1">
    <property type="nucleotide sequence ID" value="XM_064813224.1"/>
</dbReference>
<evidence type="ECO:0000256" key="11">
    <source>
        <dbReference type="ARBA" id="ARBA00045104"/>
    </source>
</evidence>
<evidence type="ECO:0000256" key="1">
    <source>
        <dbReference type="ARBA" id="ARBA00003142"/>
    </source>
</evidence>
<evidence type="ECO:0000259" key="14">
    <source>
        <dbReference type="Pfam" id="PF00534"/>
    </source>
</evidence>
<feature type="region of interest" description="Disordered" evidence="13">
    <location>
        <begin position="208"/>
        <end position="236"/>
    </location>
</feature>
<keyword evidence="4 12" id="KW-0328">Glycosyltransferase</keyword>